<dbReference type="InterPro" id="IPR016162">
    <property type="entry name" value="Ald_DH_N"/>
</dbReference>
<comment type="similarity">
    <text evidence="1">Belongs to the aldehyde dehydrogenase family.</text>
</comment>
<keyword evidence="2" id="KW-0521">NADP</keyword>
<feature type="domain" description="Aldehyde dehydrogenase" evidence="4">
    <location>
        <begin position="3"/>
        <end position="453"/>
    </location>
</feature>
<name>A0A9E9C9N0_9CYAN</name>
<dbReference type="PANTHER" id="PTHR43217:SF1">
    <property type="entry name" value="SUCCINATE SEMIALDEHYDE DEHYDROGENASE [NAD(P)+] SAD"/>
    <property type="match status" value="1"/>
</dbReference>
<evidence type="ECO:0000313" key="5">
    <source>
        <dbReference type="EMBL" id="WAL59807.1"/>
    </source>
</evidence>
<keyword evidence="6" id="KW-1185">Reference proteome</keyword>
<dbReference type="GO" id="GO:0004777">
    <property type="term" value="F:succinate-semialdehyde dehydrogenase (NAD+) activity"/>
    <property type="evidence" value="ECO:0007669"/>
    <property type="project" value="TreeGrafter"/>
</dbReference>
<dbReference type="Proteomes" id="UP001163152">
    <property type="component" value="Chromosome"/>
</dbReference>
<dbReference type="GO" id="GO:0004030">
    <property type="term" value="F:aldehyde dehydrogenase [NAD(P)+] activity"/>
    <property type="evidence" value="ECO:0007669"/>
    <property type="project" value="InterPro"/>
</dbReference>
<dbReference type="SUPFAM" id="SSF53720">
    <property type="entry name" value="ALDH-like"/>
    <property type="match status" value="1"/>
</dbReference>
<dbReference type="InterPro" id="IPR016163">
    <property type="entry name" value="Ald_DH_C"/>
</dbReference>
<dbReference type="FunFam" id="3.40.605.10:FF:000012">
    <property type="entry name" value="NAD-dependent succinate-semialdehyde dehydrogenase"/>
    <property type="match status" value="1"/>
</dbReference>
<dbReference type="Pfam" id="PF00171">
    <property type="entry name" value="Aldedh"/>
    <property type="match status" value="1"/>
</dbReference>
<dbReference type="InterPro" id="IPR015590">
    <property type="entry name" value="Aldehyde_DH_dom"/>
</dbReference>
<dbReference type="InterPro" id="IPR047110">
    <property type="entry name" value="GABD/Sad-like"/>
</dbReference>
<evidence type="ECO:0000256" key="2">
    <source>
        <dbReference type="ARBA" id="ARBA00022857"/>
    </source>
</evidence>
<dbReference type="AlphaFoldDB" id="A0A9E9C9N0"/>
<dbReference type="Gene3D" id="3.40.309.10">
    <property type="entry name" value="Aldehyde Dehydrogenase, Chain A, domain 2"/>
    <property type="match status" value="1"/>
</dbReference>
<accession>A0A9E9C9N0</accession>
<evidence type="ECO:0000256" key="3">
    <source>
        <dbReference type="ARBA" id="ARBA00023002"/>
    </source>
</evidence>
<evidence type="ECO:0000259" key="4">
    <source>
        <dbReference type="Pfam" id="PF00171"/>
    </source>
</evidence>
<reference evidence="5" key="1">
    <citation type="submission" date="2022-12" db="EMBL/GenBank/DDBJ databases">
        <title>Polyphasic identification of a Novel Hot-Spring Cyanobacterium Ocullathermofonsia sinensis gen nov. sp. nov. and Genomic Insights on its Adaptations to the Thermal Habitat.</title>
        <authorList>
            <person name="Daroch M."/>
            <person name="Tang J."/>
            <person name="Jiang Y."/>
        </authorList>
    </citation>
    <scope>NUCLEOTIDE SEQUENCE</scope>
    <source>
        <strain evidence="5">PKUAC-SCTA174</strain>
    </source>
</reference>
<dbReference type="EMBL" id="CP113797">
    <property type="protein sequence ID" value="WAL59807.1"/>
    <property type="molecule type" value="Genomic_DNA"/>
</dbReference>
<dbReference type="InterPro" id="IPR016161">
    <property type="entry name" value="Ald_DH/histidinol_DH"/>
</dbReference>
<evidence type="ECO:0000256" key="1">
    <source>
        <dbReference type="ARBA" id="ARBA00009986"/>
    </source>
</evidence>
<keyword evidence="3" id="KW-0560">Oxidoreductase</keyword>
<gene>
    <name evidence="5" type="ORF">OXH18_21955</name>
</gene>
<proteinExistence type="inferred from homology"/>
<sequence length="456" mass="48952">MAIATINPATGEIIKEFEPLTEAAIAQKIELAQRTFESYRYTSMEQRAAWLTAAADLLDANKETYGKLMTLEMGKPIAAAIAEVEKCAWVCRFYAEHAAEFLQDTLIETDASHSFVHYQPLGIILAVMPWNFPFWQVFRFAAPALMSGNVGLLKHASNVPQSALAIEEILTKAGFPEGAFQTLLIGSDRVAPIIADDRVKAATLTGSEAAGASLASAAGKQLKKTVLELGGSDPFIVLDSADLEAAVSTAVTARMLNNGQSCIAAKRFIVQESIAAAFAEKMTAQFAALKVGDPMHPDTNVGPLATPTILKDLDAQVQACVAQGARVLIGGQPLAEFPSANYYPPTILTDLPLGCPAYHEEFFGPVALLFQVPDLNAAIELANSTPFGLGASAWTQIDQERDRLIHELEAGAVFINGLVKSDPRMPFGGIKRSGYGRELGAEGIREFVNIKTVWVK</sequence>
<dbReference type="InterPro" id="IPR044148">
    <property type="entry name" value="ALDH_GabD1-like"/>
</dbReference>
<organism evidence="5 6">
    <name type="scientific">Thermocoleostomius sinensis A174</name>
    <dbReference type="NCBI Taxonomy" id="2016057"/>
    <lineage>
        <taxon>Bacteria</taxon>
        <taxon>Bacillati</taxon>
        <taxon>Cyanobacteriota</taxon>
        <taxon>Cyanophyceae</taxon>
        <taxon>Oculatellales</taxon>
        <taxon>Oculatellaceae</taxon>
        <taxon>Thermocoleostomius</taxon>
    </lineage>
</organism>
<dbReference type="Gene3D" id="3.40.605.10">
    <property type="entry name" value="Aldehyde Dehydrogenase, Chain A, domain 1"/>
    <property type="match status" value="1"/>
</dbReference>
<evidence type="ECO:0000313" key="6">
    <source>
        <dbReference type="Proteomes" id="UP001163152"/>
    </source>
</evidence>
<dbReference type="RefSeq" id="WP_268609612.1">
    <property type="nucleotide sequence ID" value="NZ_CP113797.1"/>
</dbReference>
<protein>
    <submittedName>
        <fullName evidence="5">NAD-dependent succinate-semialdehyde dehydrogenase</fullName>
    </submittedName>
</protein>
<dbReference type="KEGG" id="tsin:OXH18_21955"/>
<dbReference type="CDD" id="cd07100">
    <property type="entry name" value="ALDH_SSADH1_GabD1"/>
    <property type="match status" value="1"/>
</dbReference>
<dbReference type="PANTHER" id="PTHR43217">
    <property type="entry name" value="SUCCINATE SEMIALDEHYDE DEHYDROGENASE [NAD(P)+] SAD"/>
    <property type="match status" value="1"/>
</dbReference>